<evidence type="ECO:0000256" key="3">
    <source>
        <dbReference type="SAM" id="MobiDB-lite"/>
    </source>
</evidence>
<dbReference type="InterPro" id="IPR009288">
    <property type="entry name" value="AIG2-like_dom"/>
</dbReference>
<proteinExistence type="inferred from homology"/>
<dbReference type="Gene3D" id="3.10.490.10">
    <property type="entry name" value="Gamma-glutamyl cyclotransferase-like"/>
    <property type="match status" value="1"/>
</dbReference>
<gene>
    <name evidence="5" type="ORF">IPOD504_LOCUS9510</name>
</gene>
<dbReference type="SUPFAM" id="SSF110857">
    <property type="entry name" value="Gamma-glutamyl cyclotransferase-like"/>
    <property type="match status" value="1"/>
</dbReference>
<dbReference type="Proteomes" id="UP000837857">
    <property type="component" value="Chromosome 23"/>
</dbReference>
<evidence type="ECO:0000313" key="5">
    <source>
        <dbReference type="EMBL" id="CAH2056273.1"/>
    </source>
</evidence>
<dbReference type="Pfam" id="PF06094">
    <property type="entry name" value="GGACT"/>
    <property type="match status" value="1"/>
</dbReference>
<dbReference type="PANTHER" id="PTHR12510">
    <property type="entry name" value="TROPONIN C-AKIN-1 PROTEIN"/>
    <property type="match status" value="1"/>
</dbReference>
<dbReference type="InterPro" id="IPR013024">
    <property type="entry name" value="GGCT-like"/>
</dbReference>
<dbReference type="InterPro" id="IPR039126">
    <property type="entry name" value="GGACT"/>
</dbReference>
<accession>A0ABN8IMN4</accession>
<evidence type="ECO:0000256" key="1">
    <source>
        <dbReference type="ARBA" id="ARBA00008861"/>
    </source>
</evidence>
<dbReference type="EMBL" id="OW152835">
    <property type="protein sequence ID" value="CAH2056273.1"/>
    <property type="molecule type" value="Genomic_DNA"/>
</dbReference>
<evidence type="ECO:0000313" key="6">
    <source>
        <dbReference type="Proteomes" id="UP000837857"/>
    </source>
</evidence>
<name>A0ABN8IMN4_9NEOP</name>
<dbReference type="PANTHER" id="PTHR12510:SF4">
    <property type="entry name" value="GAMMA-GLUTAMYLAMINECYCLOTRANSFERASE"/>
    <property type="match status" value="1"/>
</dbReference>
<keyword evidence="6" id="KW-1185">Reference proteome</keyword>
<evidence type="ECO:0000259" key="4">
    <source>
        <dbReference type="Pfam" id="PF06094"/>
    </source>
</evidence>
<dbReference type="InterPro" id="IPR036568">
    <property type="entry name" value="GGCT-like_sf"/>
</dbReference>
<sequence>MIKATLLKVCGKQHFPLRSMFHNVFVYGTLKKQEPNHHWISDPKNGQSKFIAVGRTSTKYPLIIATKYNIPFVLFKPGVGYHIEGEVYEVDNKMLGQLDILEDHPNYYIREIDNIDIKKDYSNEKETIRCWIYFLKNFKEELLSKPMLENYSSKGSHGMPYMESNNESTVDDLNDDNQVKGNK</sequence>
<evidence type="ECO:0000256" key="2">
    <source>
        <dbReference type="RuleBase" id="RU367036"/>
    </source>
</evidence>
<protein>
    <recommendedName>
        <fullName evidence="2">Gamma-glutamylcyclotransferase family protein</fullName>
    </recommendedName>
</protein>
<organism evidence="5 6">
    <name type="scientific">Iphiclides podalirius</name>
    <name type="common">scarce swallowtail</name>
    <dbReference type="NCBI Taxonomy" id="110791"/>
    <lineage>
        <taxon>Eukaryota</taxon>
        <taxon>Metazoa</taxon>
        <taxon>Ecdysozoa</taxon>
        <taxon>Arthropoda</taxon>
        <taxon>Hexapoda</taxon>
        <taxon>Insecta</taxon>
        <taxon>Pterygota</taxon>
        <taxon>Neoptera</taxon>
        <taxon>Endopterygota</taxon>
        <taxon>Lepidoptera</taxon>
        <taxon>Glossata</taxon>
        <taxon>Ditrysia</taxon>
        <taxon>Papilionoidea</taxon>
        <taxon>Papilionidae</taxon>
        <taxon>Papilioninae</taxon>
        <taxon>Iphiclides</taxon>
    </lineage>
</organism>
<feature type="non-terminal residue" evidence="5">
    <location>
        <position position="183"/>
    </location>
</feature>
<comment type="similarity">
    <text evidence="1 2">Belongs to the gamma-glutamylcyclotransferase family.</text>
</comment>
<dbReference type="CDD" id="cd06661">
    <property type="entry name" value="GGCT_like"/>
    <property type="match status" value="1"/>
</dbReference>
<feature type="domain" description="Gamma-glutamylcyclotransferase AIG2-like" evidence="4">
    <location>
        <begin position="24"/>
        <end position="151"/>
    </location>
</feature>
<feature type="region of interest" description="Disordered" evidence="3">
    <location>
        <begin position="156"/>
        <end position="183"/>
    </location>
</feature>
<reference evidence="5" key="1">
    <citation type="submission" date="2022-03" db="EMBL/GenBank/DDBJ databases">
        <authorList>
            <person name="Martin H S."/>
        </authorList>
    </citation>
    <scope>NUCLEOTIDE SEQUENCE</scope>
</reference>